<dbReference type="Gene3D" id="1.25.40.10">
    <property type="entry name" value="Tetratricopeptide repeat domain"/>
    <property type="match status" value="2"/>
</dbReference>
<dbReference type="PANTHER" id="PTHR47691">
    <property type="entry name" value="REGULATOR-RELATED"/>
    <property type="match status" value="1"/>
</dbReference>
<dbReference type="InterPro" id="IPR027417">
    <property type="entry name" value="P-loop_NTPase"/>
</dbReference>
<evidence type="ECO:0000313" key="3">
    <source>
        <dbReference type="Proteomes" id="UP001218218"/>
    </source>
</evidence>
<dbReference type="SUPFAM" id="SSF48452">
    <property type="entry name" value="TPR-like"/>
    <property type="match status" value="2"/>
</dbReference>
<dbReference type="PANTHER" id="PTHR47691:SF3">
    <property type="entry name" value="HTH-TYPE TRANSCRIPTIONAL REGULATOR RV0890C-RELATED"/>
    <property type="match status" value="1"/>
</dbReference>
<dbReference type="Pfam" id="PF20703">
    <property type="entry name" value="nSTAND1"/>
    <property type="match status" value="1"/>
</dbReference>
<accession>A0AAD6Z092</accession>
<organism evidence="2 3">
    <name type="scientific">Mycena albidolilacea</name>
    <dbReference type="NCBI Taxonomy" id="1033008"/>
    <lineage>
        <taxon>Eukaryota</taxon>
        <taxon>Fungi</taxon>
        <taxon>Dikarya</taxon>
        <taxon>Basidiomycota</taxon>
        <taxon>Agaricomycotina</taxon>
        <taxon>Agaricomycetes</taxon>
        <taxon>Agaricomycetidae</taxon>
        <taxon>Agaricales</taxon>
        <taxon>Marasmiineae</taxon>
        <taxon>Mycenaceae</taxon>
        <taxon>Mycena</taxon>
    </lineage>
</organism>
<feature type="domain" description="Novel STAND NTPase 1" evidence="1">
    <location>
        <begin position="31"/>
        <end position="77"/>
    </location>
</feature>
<dbReference type="EMBL" id="JARIHO010000114">
    <property type="protein sequence ID" value="KAJ7302602.1"/>
    <property type="molecule type" value="Genomic_DNA"/>
</dbReference>
<name>A0AAD6Z092_9AGAR</name>
<proteinExistence type="predicted"/>
<dbReference type="InterPro" id="IPR049052">
    <property type="entry name" value="nSTAND1"/>
</dbReference>
<protein>
    <recommendedName>
        <fullName evidence="1">Novel STAND NTPase 1 domain-containing protein</fullName>
    </recommendedName>
</protein>
<evidence type="ECO:0000259" key="1">
    <source>
        <dbReference type="Pfam" id="PF20703"/>
    </source>
</evidence>
<gene>
    <name evidence="2" type="ORF">DFH08DRAFT_826484</name>
</gene>
<dbReference type="InterPro" id="IPR011990">
    <property type="entry name" value="TPR-like_helical_dom_sf"/>
</dbReference>
<reference evidence="2" key="1">
    <citation type="submission" date="2023-03" db="EMBL/GenBank/DDBJ databases">
        <title>Massive genome expansion in bonnet fungi (Mycena s.s.) driven by repeated elements and novel gene families across ecological guilds.</title>
        <authorList>
            <consortium name="Lawrence Berkeley National Laboratory"/>
            <person name="Harder C.B."/>
            <person name="Miyauchi S."/>
            <person name="Viragh M."/>
            <person name="Kuo A."/>
            <person name="Thoen E."/>
            <person name="Andreopoulos B."/>
            <person name="Lu D."/>
            <person name="Skrede I."/>
            <person name="Drula E."/>
            <person name="Henrissat B."/>
            <person name="Morin E."/>
            <person name="Kohler A."/>
            <person name="Barry K."/>
            <person name="LaButti K."/>
            <person name="Morin E."/>
            <person name="Salamov A."/>
            <person name="Lipzen A."/>
            <person name="Mereny Z."/>
            <person name="Hegedus B."/>
            <person name="Baldrian P."/>
            <person name="Stursova M."/>
            <person name="Weitz H."/>
            <person name="Taylor A."/>
            <person name="Grigoriev I.V."/>
            <person name="Nagy L.G."/>
            <person name="Martin F."/>
            <person name="Kauserud H."/>
        </authorList>
    </citation>
    <scope>NUCLEOTIDE SEQUENCE</scope>
    <source>
        <strain evidence="2">CBHHK002</strain>
    </source>
</reference>
<dbReference type="Gene3D" id="3.40.50.300">
    <property type="entry name" value="P-loop containing nucleotide triphosphate hydrolases"/>
    <property type="match status" value="1"/>
</dbReference>
<comment type="caution">
    <text evidence="2">The sequence shown here is derived from an EMBL/GenBank/DDBJ whole genome shotgun (WGS) entry which is preliminary data.</text>
</comment>
<evidence type="ECO:0000313" key="2">
    <source>
        <dbReference type="EMBL" id="KAJ7302602.1"/>
    </source>
</evidence>
<keyword evidence="3" id="KW-1185">Reference proteome</keyword>
<dbReference type="Proteomes" id="UP001218218">
    <property type="component" value="Unassembled WGS sequence"/>
</dbReference>
<sequence length="558" mass="62421">MIKLTPIPVQYWEETHRIVSSTNSFSMLPSKPHIFYGRESELQQIMELLQKESSRIAILGGGGMGKTSLARAVLHHPDTSAKFKHRFFVSAESATNRIELAALIGLHPTDHQLETSLFVELILSKYFTDPVLECKFYLTAGHHFLETELDAPHSLQFFDKALQLSKLCGDKNEECNSLIWIAMLEWSTGDFRSAKVHVSEAQRLSKLSGNLFQEAQACGILASCTRSVGNWQKSMTTLYRARELLSLCGMSRSGVDHEITIEQAEIHLAKFEYAEARRLYSQMVETTSPDHNAHACASALLNIAEIDIMIGQPAQDVDNNLSKAKVLFSSMNMQKGIIFCDMLWADVECRVGKTAKILETLHSAWGKEHQIMSFCLERLSNVNAWQSAGSQSRWPVVYLGYAHKSKDKLALHKALLYLGDVFISHDDEETAQNLWIVALEGFTSMDVHCSRAQCMLHLGDLAEKRGEISAAIEFWKSARPLFERSLQAKDVAQIDLRLAALEEAHQSVLTTITGLHPPILLLDQLSISKEVRSGVEEVEETEEEIGTDLAKAILPIAV</sequence>
<dbReference type="AlphaFoldDB" id="A0AAD6Z092"/>
<dbReference type="SUPFAM" id="SSF52540">
    <property type="entry name" value="P-loop containing nucleoside triphosphate hydrolases"/>
    <property type="match status" value="1"/>
</dbReference>